<proteinExistence type="predicted"/>
<protein>
    <recommendedName>
        <fullName evidence="3">Serine aminopeptidase S33 domain-containing protein</fullName>
    </recommendedName>
</protein>
<name>A0A8T2V085_CERRI</name>
<dbReference type="Gene3D" id="3.40.50.1820">
    <property type="entry name" value="alpha/beta hydrolase"/>
    <property type="match status" value="1"/>
</dbReference>
<dbReference type="SUPFAM" id="SSF53474">
    <property type="entry name" value="alpha/beta-Hydrolases"/>
    <property type="match status" value="1"/>
</dbReference>
<gene>
    <name evidence="1" type="ORF">KP509_03G056500</name>
</gene>
<reference evidence="1" key="1">
    <citation type="submission" date="2021-08" db="EMBL/GenBank/DDBJ databases">
        <title>WGS assembly of Ceratopteris richardii.</title>
        <authorList>
            <person name="Marchant D.B."/>
            <person name="Chen G."/>
            <person name="Jenkins J."/>
            <person name="Shu S."/>
            <person name="Leebens-Mack J."/>
            <person name="Grimwood J."/>
            <person name="Schmutz J."/>
            <person name="Soltis P."/>
            <person name="Soltis D."/>
            <person name="Chen Z.-H."/>
        </authorList>
    </citation>
    <scope>NUCLEOTIDE SEQUENCE</scope>
    <source>
        <strain evidence="1">Whitten #5841</strain>
        <tissue evidence="1">Leaf</tissue>
    </source>
</reference>
<dbReference type="OMA" id="FGNNTER"/>
<dbReference type="InterPro" id="IPR029058">
    <property type="entry name" value="AB_hydrolase_fold"/>
</dbReference>
<dbReference type="PANTHER" id="PTHR12277:SF81">
    <property type="entry name" value="PROTEIN ABHD13"/>
    <property type="match status" value="1"/>
</dbReference>
<dbReference type="PANTHER" id="PTHR12277">
    <property type="entry name" value="ALPHA/BETA HYDROLASE DOMAIN-CONTAINING PROTEIN"/>
    <property type="match status" value="1"/>
</dbReference>
<comment type="caution">
    <text evidence="1">The sequence shown here is derived from an EMBL/GenBank/DDBJ whole genome shotgun (WGS) entry which is preliminary data.</text>
</comment>
<organism evidence="1 2">
    <name type="scientific">Ceratopteris richardii</name>
    <name type="common">Triangle waterfern</name>
    <dbReference type="NCBI Taxonomy" id="49495"/>
    <lineage>
        <taxon>Eukaryota</taxon>
        <taxon>Viridiplantae</taxon>
        <taxon>Streptophyta</taxon>
        <taxon>Embryophyta</taxon>
        <taxon>Tracheophyta</taxon>
        <taxon>Polypodiopsida</taxon>
        <taxon>Polypodiidae</taxon>
        <taxon>Polypodiales</taxon>
        <taxon>Pteridineae</taxon>
        <taxon>Pteridaceae</taxon>
        <taxon>Parkerioideae</taxon>
        <taxon>Ceratopteris</taxon>
    </lineage>
</organism>
<sequence length="256" mass="29186">MGAVTSTVSTKFSFFPPTPPENVDILRLNTKRGHNIVDLYVRNANARLTLLYSHGNAAYLGQMYELFVELSAHLRVNLMGYDYVGYGQSSGKPDEYNTYSDIEAAYECLEQDYGAKQEDIVLYGQSIGSGPTLDLASQLPHLRAVFDKYKNIHKIGHVSCPVLIMHGTTDEVVNCSHGKQLWELSKEKYEPLWLKGGGHCNLELYLEYIRHLRKFISSVEKSPLNRNGSRRSTDRKEHPWKSMDHLEQIKMIMSKL</sequence>
<dbReference type="AlphaFoldDB" id="A0A8T2V085"/>
<keyword evidence="2" id="KW-1185">Reference proteome</keyword>
<dbReference type="Proteomes" id="UP000825935">
    <property type="component" value="Chromosome 3"/>
</dbReference>
<evidence type="ECO:0000313" key="2">
    <source>
        <dbReference type="Proteomes" id="UP000825935"/>
    </source>
</evidence>
<evidence type="ECO:0008006" key="3">
    <source>
        <dbReference type="Google" id="ProtNLM"/>
    </source>
</evidence>
<dbReference type="EMBL" id="CM035408">
    <property type="protein sequence ID" value="KAH7441827.1"/>
    <property type="molecule type" value="Genomic_DNA"/>
</dbReference>
<evidence type="ECO:0000313" key="1">
    <source>
        <dbReference type="EMBL" id="KAH7441827.1"/>
    </source>
</evidence>
<accession>A0A8T2V085</accession>
<dbReference type="OrthoDB" id="446723at2759"/>